<gene>
    <name evidence="10" type="ORF">AWC38_SpisGene17644</name>
</gene>
<dbReference type="Proteomes" id="UP000225706">
    <property type="component" value="Unassembled WGS sequence"/>
</dbReference>
<feature type="disulfide bond" evidence="5">
    <location>
        <begin position="566"/>
        <end position="575"/>
    </location>
</feature>
<comment type="caution">
    <text evidence="10">The sequence shown here is derived from an EMBL/GenBank/DDBJ whole genome shotgun (WGS) entry which is preliminary data.</text>
</comment>
<proteinExistence type="predicted"/>
<evidence type="ECO:0000256" key="2">
    <source>
        <dbReference type="ARBA" id="ARBA00022729"/>
    </source>
</evidence>
<dbReference type="PANTHER" id="PTHR46182">
    <property type="entry name" value="FI19480P1"/>
    <property type="match status" value="1"/>
</dbReference>
<evidence type="ECO:0000256" key="6">
    <source>
        <dbReference type="SAM" id="MobiDB-lite"/>
    </source>
</evidence>
<sequence>MHLSIWCSVTVVLLLFLAVHYGDGKSGAIQEKDLPDGEEEKESQRSEIPRHHRSREAHSRHNRRAERGRYRSVLAVGVGCAVAGGWICLATVVYVILQFSSVGKIEDMECAFNLVFLFLLSLWSIADAKLELISSDKTPCRKSSVNYNVTLSKGAKAGKYYKMIGIKEMDRCVKHCCGSKRCDVAFMVNKNCYLVKCHNSDSCDLKKSDNSKFDTMLSVVSKSKLKEAKGEGKGEPALEENLQEKASGIETTEPFIVEKPDDDMTTVTAFGTGKTKRTKRSSDIIDMVVAIGCGTVKKTVASFFLNGPNDLKGSNDLVFQMFLMDQKGENAQVLDTVKLPTCTHLDIKHDVTLRGGIKSGNFTKLGYLRDMQTCIDACCQDQKCDVAFMPGHVCYSVSCFNEKLCESIPAVPSTAANKSVRISHVVRGGGKGDDLEQFKKTQGMAKYTHNVQDMCIPSRIMAKHTLKGGRTAGEIKELGIVESAEDCIEKCCGEKNCEVAFLVNDTCHSVECYGDELCQSVPMEDENISPTIIYMNSRNGKRSKDKGTCASLCLSGVCTAKDKCTCDRGFEGTNCNDTAITGFCGLPGCGEYGECSFNDTCVCEPGYFGHLCDKTHRKIYSTSGGEVFFLKMDQEAEMDIKIPSKGAESISALAVAIGCGVAAAIVGTATVAFIARKILEDPDGWRSIR</sequence>
<keyword evidence="3 7" id="KW-0472">Membrane</keyword>
<evidence type="ECO:0000313" key="11">
    <source>
        <dbReference type="Proteomes" id="UP000225706"/>
    </source>
</evidence>
<dbReference type="SMART" id="SM00765">
    <property type="entry name" value="MANEC"/>
    <property type="match status" value="2"/>
</dbReference>
<dbReference type="Gene3D" id="2.10.25.10">
    <property type="entry name" value="Laminin"/>
    <property type="match status" value="1"/>
</dbReference>
<comment type="subcellular location">
    <subcellularLocation>
        <location evidence="1">Membrane</location>
    </subcellularLocation>
</comment>
<evidence type="ECO:0000259" key="9">
    <source>
        <dbReference type="PROSITE" id="PS50026"/>
    </source>
</evidence>
<name>A0A2B4RK63_STYPI</name>
<keyword evidence="4" id="KW-0325">Glycoprotein</keyword>
<dbReference type="PROSITE" id="PS01186">
    <property type="entry name" value="EGF_2"/>
    <property type="match status" value="2"/>
</dbReference>
<keyword evidence="2 8" id="KW-0732">Signal</keyword>
<dbReference type="PANTHER" id="PTHR46182:SF2">
    <property type="entry name" value="FI19480P1"/>
    <property type="match status" value="1"/>
</dbReference>
<dbReference type="InterPro" id="IPR011106">
    <property type="entry name" value="MANSC_N"/>
</dbReference>
<keyword evidence="7" id="KW-0812">Transmembrane</keyword>
<evidence type="ECO:0000256" key="5">
    <source>
        <dbReference type="PROSITE-ProRule" id="PRU00076"/>
    </source>
</evidence>
<dbReference type="GO" id="GO:0031410">
    <property type="term" value="C:cytoplasmic vesicle"/>
    <property type="evidence" value="ECO:0007669"/>
    <property type="project" value="TreeGrafter"/>
</dbReference>
<evidence type="ECO:0000256" key="7">
    <source>
        <dbReference type="SAM" id="Phobius"/>
    </source>
</evidence>
<keyword evidence="11" id="KW-1185">Reference proteome</keyword>
<feature type="compositionally biased region" description="Basic residues" evidence="6">
    <location>
        <begin position="50"/>
        <end position="63"/>
    </location>
</feature>
<keyword evidence="7" id="KW-1133">Transmembrane helix</keyword>
<evidence type="ECO:0000256" key="3">
    <source>
        <dbReference type="ARBA" id="ARBA00023136"/>
    </source>
</evidence>
<reference evidence="11" key="1">
    <citation type="journal article" date="2017" name="bioRxiv">
        <title>Comparative analysis of the genomes of Stylophora pistillata and Acropora digitifera provides evidence for extensive differences between species of corals.</title>
        <authorList>
            <person name="Voolstra C.R."/>
            <person name="Li Y."/>
            <person name="Liew Y.J."/>
            <person name="Baumgarten S."/>
            <person name="Zoccola D."/>
            <person name="Flot J.-F."/>
            <person name="Tambutte S."/>
            <person name="Allemand D."/>
            <person name="Aranda M."/>
        </authorList>
    </citation>
    <scope>NUCLEOTIDE SEQUENCE [LARGE SCALE GENOMIC DNA]</scope>
</reference>
<comment type="caution">
    <text evidence="5">Lacks conserved residue(s) required for the propagation of feature annotation.</text>
</comment>
<evidence type="ECO:0000256" key="1">
    <source>
        <dbReference type="ARBA" id="ARBA00004370"/>
    </source>
</evidence>
<feature type="signal peptide" evidence="8">
    <location>
        <begin position="1"/>
        <end position="24"/>
    </location>
</feature>
<dbReference type="GO" id="GO:0016020">
    <property type="term" value="C:membrane"/>
    <property type="evidence" value="ECO:0007669"/>
    <property type="project" value="UniProtKB-SubCell"/>
</dbReference>
<dbReference type="PROSITE" id="PS50026">
    <property type="entry name" value="EGF_3"/>
    <property type="match status" value="2"/>
</dbReference>
<dbReference type="GO" id="GO:0001764">
    <property type="term" value="P:neuron migration"/>
    <property type="evidence" value="ECO:0007669"/>
    <property type="project" value="TreeGrafter"/>
</dbReference>
<dbReference type="SMART" id="SM00181">
    <property type="entry name" value="EGF"/>
    <property type="match status" value="2"/>
</dbReference>
<feature type="disulfide bond" evidence="5">
    <location>
        <begin position="603"/>
        <end position="612"/>
    </location>
</feature>
<evidence type="ECO:0000256" key="4">
    <source>
        <dbReference type="ARBA" id="ARBA00023180"/>
    </source>
</evidence>
<feature type="transmembrane region" description="Helical" evidence="7">
    <location>
        <begin position="73"/>
        <end position="97"/>
    </location>
</feature>
<accession>A0A2B4RK63</accession>
<feature type="domain" description="EGF-like" evidence="9">
    <location>
        <begin position="580"/>
        <end position="613"/>
    </location>
</feature>
<feature type="domain" description="EGF-like" evidence="9">
    <location>
        <begin position="545"/>
        <end position="576"/>
    </location>
</feature>
<dbReference type="InterPro" id="IPR029865">
    <property type="entry name" value="KIAA0319-like"/>
</dbReference>
<protein>
    <recommendedName>
        <fullName evidence="9">EGF-like domain-containing protein</fullName>
    </recommendedName>
</protein>
<keyword evidence="5" id="KW-1015">Disulfide bond</keyword>
<feature type="transmembrane region" description="Helical" evidence="7">
    <location>
        <begin position="650"/>
        <end position="675"/>
    </location>
</feature>
<feature type="chain" id="PRO_5012473774" description="EGF-like domain-containing protein" evidence="8">
    <location>
        <begin position="25"/>
        <end position="689"/>
    </location>
</feature>
<dbReference type="AlphaFoldDB" id="A0A2B4RK63"/>
<dbReference type="InterPro" id="IPR013980">
    <property type="entry name" value="MANSC_dom"/>
</dbReference>
<evidence type="ECO:0000256" key="8">
    <source>
        <dbReference type="SAM" id="SignalP"/>
    </source>
</evidence>
<dbReference type="InterPro" id="IPR000742">
    <property type="entry name" value="EGF"/>
</dbReference>
<keyword evidence="5" id="KW-0245">EGF-like domain</keyword>
<organism evidence="10 11">
    <name type="scientific">Stylophora pistillata</name>
    <name type="common">Smooth cauliflower coral</name>
    <dbReference type="NCBI Taxonomy" id="50429"/>
    <lineage>
        <taxon>Eukaryota</taxon>
        <taxon>Metazoa</taxon>
        <taxon>Cnidaria</taxon>
        <taxon>Anthozoa</taxon>
        <taxon>Hexacorallia</taxon>
        <taxon>Scleractinia</taxon>
        <taxon>Astrocoeniina</taxon>
        <taxon>Pocilloporidae</taxon>
        <taxon>Stylophora</taxon>
    </lineage>
</organism>
<dbReference type="OrthoDB" id="5985726at2759"/>
<evidence type="ECO:0000313" key="10">
    <source>
        <dbReference type="EMBL" id="PFX18011.1"/>
    </source>
</evidence>
<dbReference type="EMBL" id="LSMT01000436">
    <property type="protein sequence ID" value="PFX18011.1"/>
    <property type="molecule type" value="Genomic_DNA"/>
</dbReference>
<feature type="region of interest" description="Disordered" evidence="6">
    <location>
        <begin position="30"/>
        <end position="63"/>
    </location>
</feature>
<dbReference type="PROSITE" id="PS00022">
    <property type="entry name" value="EGF_1"/>
    <property type="match status" value="2"/>
</dbReference>
<dbReference type="Pfam" id="PF23597">
    <property type="entry name" value="KIAA0319_N"/>
    <property type="match status" value="3"/>
</dbReference>